<accession>A0A4C1U0C5</accession>
<sequence length="256" mass="28264">MEDISPSHQAYWQMAKALKSDTIASMPPLFKNDLPPASNDNEKTECIAESFQNQCTKRQVGLLGALYPVTNDRSKLSLRNKVTLFKTCILSVLTYTGVVFVHIPSYKIHKLQDIQNIFMLSAIGAPLYVRNHNLHKDLGLQTVAALLKEQSKRYFVLATQTVRAAVRNSCQAHGPSSSDSHIQTPNMKTTRAALAFFNNDLIRTHAHSKHSPPVPPNFFLVTIDMGTTASTLTSALIIVDVDGNADVQILAEALHL</sequence>
<name>A0A4C1U0C5_EUMVA</name>
<keyword evidence="1" id="KW-1133">Transmembrane helix</keyword>
<dbReference type="Proteomes" id="UP000299102">
    <property type="component" value="Unassembled WGS sequence"/>
</dbReference>
<comment type="caution">
    <text evidence="2">The sequence shown here is derived from an EMBL/GenBank/DDBJ whole genome shotgun (WGS) entry which is preliminary data.</text>
</comment>
<protein>
    <submittedName>
        <fullName evidence="2">Uncharacterized protein</fullName>
    </submittedName>
</protein>
<keyword evidence="1" id="KW-0812">Transmembrane</keyword>
<proteinExistence type="predicted"/>
<feature type="transmembrane region" description="Helical" evidence="1">
    <location>
        <begin position="83"/>
        <end position="103"/>
    </location>
</feature>
<keyword evidence="3" id="KW-1185">Reference proteome</keyword>
<evidence type="ECO:0000256" key="1">
    <source>
        <dbReference type="SAM" id="Phobius"/>
    </source>
</evidence>
<evidence type="ECO:0000313" key="3">
    <source>
        <dbReference type="Proteomes" id="UP000299102"/>
    </source>
</evidence>
<organism evidence="2 3">
    <name type="scientific">Eumeta variegata</name>
    <name type="common">Bagworm moth</name>
    <name type="synonym">Eumeta japonica</name>
    <dbReference type="NCBI Taxonomy" id="151549"/>
    <lineage>
        <taxon>Eukaryota</taxon>
        <taxon>Metazoa</taxon>
        <taxon>Ecdysozoa</taxon>
        <taxon>Arthropoda</taxon>
        <taxon>Hexapoda</taxon>
        <taxon>Insecta</taxon>
        <taxon>Pterygota</taxon>
        <taxon>Neoptera</taxon>
        <taxon>Endopterygota</taxon>
        <taxon>Lepidoptera</taxon>
        <taxon>Glossata</taxon>
        <taxon>Ditrysia</taxon>
        <taxon>Tineoidea</taxon>
        <taxon>Psychidae</taxon>
        <taxon>Oiketicinae</taxon>
        <taxon>Eumeta</taxon>
    </lineage>
</organism>
<dbReference type="EMBL" id="BGZK01000112">
    <property type="protein sequence ID" value="GBP19801.1"/>
    <property type="molecule type" value="Genomic_DNA"/>
</dbReference>
<evidence type="ECO:0000313" key="2">
    <source>
        <dbReference type="EMBL" id="GBP19801.1"/>
    </source>
</evidence>
<dbReference type="STRING" id="151549.A0A4C1U0C5"/>
<keyword evidence="1" id="KW-0472">Membrane</keyword>
<gene>
    <name evidence="2" type="ORF">EVAR_75093_1</name>
</gene>
<dbReference type="AlphaFoldDB" id="A0A4C1U0C5"/>
<reference evidence="2 3" key="1">
    <citation type="journal article" date="2019" name="Commun. Biol.">
        <title>The bagworm genome reveals a unique fibroin gene that provides high tensile strength.</title>
        <authorList>
            <person name="Kono N."/>
            <person name="Nakamura H."/>
            <person name="Ohtoshi R."/>
            <person name="Tomita M."/>
            <person name="Numata K."/>
            <person name="Arakawa K."/>
        </authorList>
    </citation>
    <scope>NUCLEOTIDE SEQUENCE [LARGE SCALE GENOMIC DNA]</scope>
</reference>
<dbReference type="OrthoDB" id="10050074at2759"/>